<evidence type="ECO:0000313" key="1">
    <source>
        <dbReference type="EMBL" id="KAI0031598.1"/>
    </source>
</evidence>
<keyword evidence="2" id="KW-1185">Reference proteome</keyword>
<sequence length="674" mass="74447">MHRSEEPRQGFPDAPVRFNSFKPRKRPRVKSQSNSSVVGGQPSSTLNGKRPTRGTATYTLPKDVLEIDEVSVDFSLALSHLIMTSTHALAKDGRRVTHVRRHASNILLDWILDLSVVDDVLRGDIPLPSFNPAKEDEEGGSQPMTVTNSGTAEDPLVISDTDYDSGDADDAVLDDKEPEDDTDELMDDISEHFASSTIDSPPRRPMYVQPSASPPRAGYKTLRPTDLTPQFSFTQQTALSSSVRPTRRRPEPTTSPQVMTTSGSTQATRSQKTPHKRDLQSRSCSPPRRASGSALRKAPENHFPYSSASSPRPRSIESAREERQSAGVKIARISIPIVGHARARRLLAPHDYDSPIATVAMSGDLQFVDKAKRQCISQWSLPRRTRVTGEMYNVQEAFVLGEYGVIGYRDSPINKSTSACEISILSLKPSTKPARHDITARVSPSPDGKIASISSLAPVAHNGARLKFLSGGLDGRVHLWKVDGANGVFRAKSEALSLALPSTVTALAFVPAMGTVYGGSYGRIIVGDLEKGARGPANILSNHVFHIHVMAEKLILLEVNHLEEQMQLFDLRVHEFNQAPALRFGYRYRREDGDNRRELRYVRGNASRTYFARGYKDGVVRLWDIRMMRRGEPMATLKISEEAEVEVAHVIFPDPTSTRLAAFGPRFVTFVDPV</sequence>
<organism evidence="1 2">
    <name type="scientific">Vararia minispora EC-137</name>
    <dbReference type="NCBI Taxonomy" id="1314806"/>
    <lineage>
        <taxon>Eukaryota</taxon>
        <taxon>Fungi</taxon>
        <taxon>Dikarya</taxon>
        <taxon>Basidiomycota</taxon>
        <taxon>Agaricomycotina</taxon>
        <taxon>Agaricomycetes</taxon>
        <taxon>Russulales</taxon>
        <taxon>Lachnocladiaceae</taxon>
        <taxon>Vararia</taxon>
    </lineage>
</organism>
<reference evidence="1" key="2">
    <citation type="journal article" date="2022" name="New Phytol.">
        <title>Evolutionary transition to the ectomycorrhizal habit in the genomes of a hyperdiverse lineage of mushroom-forming fungi.</title>
        <authorList>
            <person name="Looney B."/>
            <person name="Miyauchi S."/>
            <person name="Morin E."/>
            <person name="Drula E."/>
            <person name="Courty P.E."/>
            <person name="Kohler A."/>
            <person name="Kuo A."/>
            <person name="LaButti K."/>
            <person name="Pangilinan J."/>
            <person name="Lipzen A."/>
            <person name="Riley R."/>
            <person name="Andreopoulos W."/>
            <person name="He G."/>
            <person name="Johnson J."/>
            <person name="Nolan M."/>
            <person name="Tritt A."/>
            <person name="Barry K.W."/>
            <person name="Grigoriev I.V."/>
            <person name="Nagy L.G."/>
            <person name="Hibbett D."/>
            <person name="Henrissat B."/>
            <person name="Matheny P.B."/>
            <person name="Labbe J."/>
            <person name="Martin F.M."/>
        </authorList>
    </citation>
    <scope>NUCLEOTIDE SEQUENCE</scope>
    <source>
        <strain evidence="1">EC-137</strain>
    </source>
</reference>
<comment type="caution">
    <text evidence="1">The sequence shown here is derived from an EMBL/GenBank/DDBJ whole genome shotgun (WGS) entry which is preliminary data.</text>
</comment>
<accession>A0ACB8QIR6</accession>
<protein>
    <submittedName>
        <fullName evidence="1">Uncharacterized protein</fullName>
    </submittedName>
</protein>
<evidence type="ECO:0000313" key="2">
    <source>
        <dbReference type="Proteomes" id="UP000814128"/>
    </source>
</evidence>
<dbReference type="EMBL" id="MU273574">
    <property type="protein sequence ID" value="KAI0031598.1"/>
    <property type="molecule type" value="Genomic_DNA"/>
</dbReference>
<name>A0ACB8QIR6_9AGAM</name>
<reference evidence="1" key="1">
    <citation type="submission" date="2021-02" db="EMBL/GenBank/DDBJ databases">
        <authorList>
            <consortium name="DOE Joint Genome Institute"/>
            <person name="Ahrendt S."/>
            <person name="Looney B.P."/>
            <person name="Miyauchi S."/>
            <person name="Morin E."/>
            <person name="Drula E."/>
            <person name="Courty P.E."/>
            <person name="Chicoki N."/>
            <person name="Fauchery L."/>
            <person name="Kohler A."/>
            <person name="Kuo A."/>
            <person name="Labutti K."/>
            <person name="Pangilinan J."/>
            <person name="Lipzen A."/>
            <person name="Riley R."/>
            <person name="Andreopoulos W."/>
            <person name="He G."/>
            <person name="Johnson J."/>
            <person name="Barry K.W."/>
            <person name="Grigoriev I.V."/>
            <person name="Nagy L."/>
            <person name="Hibbett D."/>
            <person name="Henrissat B."/>
            <person name="Matheny P.B."/>
            <person name="Labbe J."/>
            <person name="Martin F."/>
        </authorList>
    </citation>
    <scope>NUCLEOTIDE SEQUENCE</scope>
    <source>
        <strain evidence="1">EC-137</strain>
    </source>
</reference>
<gene>
    <name evidence="1" type="ORF">K488DRAFT_86671</name>
</gene>
<proteinExistence type="predicted"/>
<dbReference type="Proteomes" id="UP000814128">
    <property type="component" value="Unassembled WGS sequence"/>
</dbReference>